<dbReference type="GO" id="GO:0006397">
    <property type="term" value="P:mRNA processing"/>
    <property type="evidence" value="ECO:0007669"/>
    <property type="project" value="UniProtKB-KW"/>
</dbReference>
<keyword evidence="3" id="KW-0507">mRNA processing</keyword>
<name>A0A2P6NEH6_9EUKA</name>
<dbReference type="PANTHER" id="PTHR15728">
    <property type="entry name" value="DEADENYLATION COMPLEX CATALYTIC SUBUNIT PAN2"/>
    <property type="match status" value="1"/>
</dbReference>
<dbReference type="InterPro" id="IPR012337">
    <property type="entry name" value="RNaseH-like_sf"/>
</dbReference>
<keyword evidence="8" id="KW-0539">Nucleus</keyword>
<dbReference type="STRING" id="1890364.A0A2P6NEH6"/>
<evidence type="ECO:0000256" key="2">
    <source>
        <dbReference type="ARBA" id="ARBA00022490"/>
    </source>
</evidence>
<dbReference type="InterPro" id="IPR028881">
    <property type="entry name" value="PAN2_UCH_dom"/>
</dbReference>
<dbReference type="FunFam" id="3.30.420.10:FF:000011">
    <property type="entry name" value="PAN2-PAN3 deadenylation complex catalytic subunit PAN2"/>
    <property type="match status" value="1"/>
</dbReference>
<proteinExistence type="predicted"/>
<dbReference type="Gene3D" id="3.90.70.10">
    <property type="entry name" value="Cysteine proteinases"/>
    <property type="match status" value="1"/>
</dbReference>
<evidence type="ECO:0000256" key="6">
    <source>
        <dbReference type="ARBA" id="ARBA00022801"/>
    </source>
</evidence>
<dbReference type="GO" id="GO:0003676">
    <property type="term" value="F:nucleic acid binding"/>
    <property type="evidence" value="ECO:0007669"/>
    <property type="project" value="InterPro"/>
</dbReference>
<keyword evidence="7" id="KW-0269">Exonuclease</keyword>
<dbReference type="InterPro" id="IPR050785">
    <property type="entry name" value="PAN2-PAN3_catalytic_subunit"/>
</dbReference>
<dbReference type="SUPFAM" id="SSF54001">
    <property type="entry name" value="Cysteine proteinases"/>
    <property type="match status" value="1"/>
</dbReference>
<dbReference type="InterPro" id="IPR015943">
    <property type="entry name" value="WD40/YVTN_repeat-like_dom_sf"/>
</dbReference>
<dbReference type="CDD" id="cd06143">
    <property type="entry name" value="PAN2_exo"/>
    <property type="match status" value="1"/>
</dbReference>
<evidence type="ECO:0000259" key="10">
    <source>
        <dbReference type="PROSITE" id="PS50235"/>
    </source>
</evidence>
<evidence type="ECO:0000313" key="12">
    <source>
        <dbReference type="Proteomes" id="UP000241769"/>
    </source>
</evidence>
<protein>
    <submittedName>
        <fullName evidence="11">PAB-dependent poly(A)-specific ribonuclease subunit 2-like</fullName>
    </submittedName>
</protein>
<dbReference type="InterPro" id="IPR036322">
    <property type="entry name" value="WD40_repeat_dom_sf"/>
</dbReference>
<dbReference type="FunCoup" id="A0A2P6NEH6">
    <property type="interactions" value="454"/>
</dbReference>
<dbReference type="GO" id="GO:0004535">
    <property type="term" value="F:poly(A)-specific ribonuclease activity"/>
    <property type="evidence" value="ECO:0007669"/>
    <property type="project" value="UniProtKB-EC"/>
</dbReference>
<comment type="catalytic activity">
    <reaction evidence="1">
        <text>Exonucleolytic cleavage of poly(A) to 5'-AMP.</text>
        <dbReference type="EC" id="3.1.13.4"/>
    </reaction>
</comment>
<evidence type="ECO:0000256" key="1">
    <source>
        <dbReference type="ARBA" id="ARBA00001663"/>
    </source>
</evidence>
<dbReference type="SUPFAM" id="SSF53098">
    <property type="entry name" value="Ribonuclease H-like"/>
    <property type="match status" value="1"/>
</dbReference>
<dbReference type="GO" id="GO:0031251">
    <property type="term" value="C:PAN complex"/>
    <property type="evidence" value="ECO:0007669"/>
    <property type="project" value="TreeGrafter"/>
</dbReference>
<keyword evidence="2" id="KW-0963">Cytoplasm</keyword>
<evidence type="ECO:0000256" key="4">
    <source>
        <dbReference type="ARBA" id="ARBA00022722"/>
    </source>
</evidence>
<dbReference type="InterPro" id="IPR038765">
    <property type="entry name" value="Papain-like_cys_pep_sf"/>
</dbReference>
<dbReference type="GO" id="GO:0046872">
    <property type="term" value="F:metal ion binding"/>
    <property type="evidence" value="ECO:0007669"/>
    <property type="project" value="UniProtKB-KW"/>
</dbReference>
<evidence type="ECO:0000313" key="11">
    <source>
        <dbReference type="EMBL" id="PRP82332.1"/>
    </source>
</evidence>
<dbReference type="AlphaFoldDB" id="A0A2P6NEH6"/>
<dbReference type="SUPFAM" id="SSF50978">
    <property type="entry name" value="WD40 repeat-like"/>
    <property type="match status" value="1"/>
</dbReference>
<reference evidence="11 12" key="1">
    <citation type="journal article" date="2018" name="Genome Biol. Evol.">
        <title>Multiple Roots of Fruiting Body Formation in Amoebozoa.</title>
        <authorList>
            <person name="Hillmann F."/>
            <person name="Forbes G."/>
            <person name="Novohradska S."/>
            <person name="Ferling I."/>
            <person name="Riege K."/>
            <person name="Groth M."/>
            <person name="Westermann M."/>
            <person name="Marz M."/>
            <person name="Spaller T."/>
            <person name="Winckler T."/>
            <person name="Schaap P."/>
            <person name="Glockner G."/>
        </authorList>
    </citation>
    <scope>NUCLEOTIDE SEQUENCE [LARGE SCALE GENOMIC DNA]</scope>
    <source>
        <strain evidence="11 12">Jena</strain>
    </source>
</reference>
<dbReference type="GO" id="GO:0000932">
    <property type="term" value="C:P-body"/>
    <property type="evidence" value="ECO:0007669"/>
    <property type="project" value="TreeGrafter"/>
</dbReference>
<dbReference type="EMBL" id="MDYQ01000105">
    <property type="protein sequence ID" value="PRP82332.1"/>
    <property type="molecule type" value="Genomic_DNA"/>
</dbReference>
<feature type="domain" description="USP" evidence="10">
    <location>
        <begin position="467"/>
        <end position="799"/>
    </location>
</feature>
<dbReference type="GO" id="GO:0000289">
    <property type="term" value="P:nuclear-transcribed mRNA poly(A) tail shortening"/>
    <property type="evidence" value="ECO:0007669"/>
    <property type="project" value="TreeGrafter"/>
</dbReference>
<comment type="caution">
    <text evidence="11">The sequence shown here is derived from an EMBL/GenBank/DDBJ whole genome shotgun (WGS) entry which is preliminary data.</text>
</comment>
<dbReference type="InterPro" id="IPR028889">
    <property type="entry name" value="USP"/>
</dbReference>
<keyword evidence="12" id="KW-1185">Reference proteome</keyword>
<dbReference type="Proteomes" id="UP000241769">
    <property type="component" value="Unassembled WGS sequence"/>
</dbReference>
<dbReference type="InterPro" id="IPR048841">
    <property type="entry name" value="PAN2_N"/>
</dbReference>
<dbReference type="Pfam" id="PF00929">
    <property type="entry name" value="RNase_T"/>
    <property type="match status" value="1"/>
</dbReference>
<keyword evidence="6" id="KW-0378">Hydrolase</keyword>
<organism evidence="11 12">
    <name type="scientific">Planoprotostelium fungivorum</name>
    <dbReference type="NCBI Taxonomy" id="1890364"/>
    <lineage>
        <taxon>Eukaryota</taxon>
        <taxon>Amoebozoa</taxon>
        <taxon>Evosea</taxon>
        <taxon>Variosea</taxon>
        <taxon>Cavosteliida</taxon>
        <taxon>Cavosteliaceae</taxon>
        <taxon>Planoprotostelium</taxon>
    </lineage>
</organism>
<keyword evidence="5" id="KW-0479">Metal-binding</keyword>
<dbReference type="Pfam" id="PF20770">
    <property type="entry name" value="PAN2_N"/>
    <property type="match status" value="1"/>
</dbReference>
<accession>A0A2P6NEH6</accession>
<dbReference type="Gene3D" id="3.30.420.10">
    <property type="entry name" value="Ribonuclease H-like superfamily/Ribonuclease H"/>
    <property type="match status" value="1"/>
</dbReference>
<sequence>MKMLGYHGGVTDYQATYYSGSPAVTSIHYDCSEELIWTGGQDGRITSYTHPNGDKYSSFRPHKTEVREIMSGEAGILSVSSKKFCVTSRGGMQTFSYGGDQSVVHGDLYNLLFPYQNILFTGGSSQLLIFDLNACRLVKEVPIMYGAPFMKSTEKSLCCGHLNGMITFRDLMTMNIEHTIHAHSAGLTGFDLMDNYLVTSGWSSGSIDPYVRVYDIRMMMPLHHLSFSPGPSHIKFHNDSSLVVVSQNGYYQYLNIEEPMDQDYEGFNSIDIEVVYSFDISPSGQLMSFGDGSSYKQVSCDSEISVENCVICEDGEVVEQIEYTPPAPRIRVDDEIITGNRQGFDSISGIRTGPSVNDGDLLSDWDMSTSWSVPRATKDLDADLFPDYRQVDFVGYASNPSHTRRGGARPARSTTRHNAPARKLDLLLQSKIKKYRPPRSYRHHEIKHTRLGIDGFDFAYHNATYFAGLENILPNSYCNSGLQWMYFIPQLRAHMLGHLCKKEFCLSYMLDHSHGINCQASNFLRSFRQIPQASGLGLTEPPADDGISLVRMMENFNRFILEQLQKEVTNNRTINGLGNVQIVEQLFGSSFISHSKCMSCKHETQRETKSFQYDMTYTEAQRESQDDFCGLLRSSLKRESHTKAWCDQCGRYQLTEQKRELITLPNILCINAAASKSDMEFWKSKSDASGWLPIDLFVQINQEGLQVSNSAPVDATQEVIRYKLSTVISHTYDQSNKSAKHSHLIAHIRVEDMYHQLHTIEEKKTDWYLFNDFHIRESSEKEVLELHNKSPCVLHYKRIDINDRVVTQSVVNPITEEAYFMENPIKNHVSRFAPISFVPLARSSMLQKGDIVAIDAEFVSLGAEETEIRSDGTRVVINPCHFSLGRVSSIRGQGHLRGEPFLDDYIVTTEPVIDYLTRYSGILPGDLDPKTSKHHVTTLKAAYIKLRHLVDRGCIFVGHGLAKDFRIINILVPPEQVIDTVELYHLEGQRKISLRFLMYCLLNEDIQSETHDSTEDARAALSLYFKYLELREMGEFDQVLLQIYDKGRQSKWVVPASEPNLQNL</sequence>
<dbReference type="InterPro" id="IPR036397">
    <property type="entry name" value="RNaseH_sf"/>
</dbReference>
<keyword evidence="4" id="KW-0540">Nuclease</keyword>
<dbReference type="SMART" id="SM00479">
    <property type="entry name" value="EXOIII"/>
    <property type="match status" value="1"/>
</dbReference>
<evidence type="ECO:0000256" key="8">
    <source>
        <dbReference type="ARBA" id="ARBA00023242"/>
    </source>
</evidence>
<dbReference type="InterPro" id="IPR013520">
    <property type="entry name" value="Ribonucl_H"/>
</dbReference>
<evidence type="ECO:0000256" key="7">
    <source>
        <dbReference type="ARBA" id="ARBA00022839"/>
    </source>
</evidence>
<dbReference type="Pfam" id="PF13423">
    <property type="entry name" value="UCH_1"/>
    <property type="match status" value="1"/>
</dbReference>
<dbReference type="Gene3D" id="2.130.10.10">
    <property type="entry name" value="YVTN repeat-like/Quinoprotein amine dehydrogenase"/>
    <property type="match status" value="1"/>
</dbReference>
<evidence type="ECO:0000256" key="3">
    <source>
        <dbReference type="ARBA" id="ARBA00022664"/>
    </source>
</evidence>
<evidence type="ECO:0000256" key="9">
    <source>
        <dbReference type="SAM" id="MobiDB-lite"/>
    </source>
</evidence>
<dbReference type="InParanoid" id="A0A2P6NEH6"/>
<dbReference type="PROSITE" id="PS50235">
    <property type="entry name" value="USP_3"/>
    <property type="match status" value="1"/>
</dbReference>
<gene>
    <name evidence="11" type="ORF">PROFUN_10236</name>
</gene>
<evidence type="ECO:0000256" key="5">
    <source>
        <dbReference type="ARBA" id="ARBA00022723"/>
    </source>
</evidence>
<feature type="region of interest" description="Disordered" evidence="9">
    <location>
        <begin position="399"/>
        <end position="418"/>
    </location>
</feature>
<dbReference type="OrthoDB" id="16516at2759"/>
<dbReference type="PANTHER" id="PTHR15728:SF0">
    <property type="entry name" value="PAN2-PAN3 DEADENYLATION COMPLEX CATALYTIC SUBUNIT PAN2"/>
    <property type="match status" value="1"/>
</dbReference>